<feature type="non-terminal residue" evidence="2">
    <location>
        <position position="1"/>
    </location>
</feature>
<dbReference type="Proteomes" id="UP001189429">
    <property type="component" value="Unassembled WGS sequence"/>
</dbReference>
<evidence type="ECO:0000256" key="1">
    <source>
        <dbReference type="SAM" id="MobiDB-lite"/>
    </source>
</evidence>
<evidence type="ECO:0000313" key="2">
    <source>
        <dbReference type="EMBL" id="CAK0869798.1"/>
    </source>
</evidence>
<dbReference type="EMBL" id="CAUYUJ010016886">
    <property type="protein sequence ID" value="CAK0869798.1"/>
    <property type="molecule type" value="Genomic_DNA"/>
</dbReference>
<sequence>AISRGCGMAHAAVGPWIGPGIDALYAERAVWTIGDVLEVELWHEQFGTLAGQYYHWWIFQSQKAENPGLFRATAGKGDDDETVFRGWEITPVYKWRVLNGNGLEADLAVVGWLSQQRRKDILDELRGRHAAAGALGMRAADGPGDQEARGWDQGGAARPVLLDGPLAPVGGVEGDLRRLEASVGRGRDPTPARLGEERRDHQERQRPQEGGRRARSCSRARRYDAGRRYDGAGRRYDDQEEVRGRSRSRRPVQPRSPEAARVGAPRAPFGARAAATAAAQGRKEHRRRHRDRQRRSDTPGRDRRARSLQLMADKVGRDGEAHAWEKNDTPAAARSYYLRVLQPLTGAGLRNNREMATLCAALDHLARGRTAFAADVLTMRLKAVEMASRHGNWDRARFLELVEKDDTTLTTMGEEQMATQELAMQRKLESRGKGHGFDNEWRNSGNASGSSGKGAKDKNGRQHKGMGKDGKDRKGRGRDNSGLFLLARATLHALNFLACAGWAPVPACLDAPRALGEGHRRTLSHVWEAAEVASRRRELVCSKVVPAWPDPGKACILPIVDYVSEELRGDLLCPSRVVRARRRGCHFPRRPWGLGVEWGDGVDKVKHVNGVRVELLRFMCVFVPISAFLRRLRGDSGLLPYIGQLGLAALEEDEVFWVDSEDMESCFNVFYMPDEWLGMFAFEKQVPMSALGGDPNVMTYVGMRAAPMGWVGAVDVMQYMARKLVFQTAAVPPFCELRKDTAVPTQDIAIACMDGYDHLSKVKLLVDDISEAPPGRSGPMERFVAVCAAQGAPLNAGKSLVRGLRAGIRGGELDGLRGRLMHGREKSLKFCTKSPLFSVLQDIFPFINSFGPAEVPLAPPDCVVDEVLHGGALIPLAFMNLRAKAPKVASTSNASESGGDAAEATSFVCPLAPGQAERQEAWAAALAEEPVLGQEA</sequence>
<feature type="compositionally biased region" description="Basic and acidic residues" evidence="1">
    <location>
        <begin position="454"/>
        <end position="472"/>
    </location>
</feature>
<proteinExistence type="predicted"/>
<feature type="compositionally biased region" description="Basic and acidic residues" evidence="1">
    <location>
        <begin position="221"/>
        <end position="244"/>
    </location>
</feature>
<feature type="compositionally biased region" description="Basic and acidic residues" evidence="1">
    <location>
        <begin position="426"/>
        <end position="441"/>
    </location>
</feature>
<feature type="region of interest" description="Disordered" evidence="1">
    <location>
        <begin position="426"/>
        <end position="477"/>
    </location>
</feature>
<organism evidence="2 3">
    <name type="scientific">Prorocentrum cordatum</name>
    <dbReference type="NCBI Taxonomy" id="2364126"/>
    <lineage>
        <taxon>Eukaryota</taxon>
        <taxon>Sar</taxon>
        <taxon>Alveolata</taxon>
        <taxon>Dinophyceae</taxon>
        <taxon>Prorocentrales</taxon>
        <taxon>Prorocentraceae</taxon>
        <taxon>Prorocentrum</taxon>
    </lineage>
</organism>
<accession>A0ABN9VA00</accession>
<feature type="non-terminal residue" evidence="2">
    <location>
        <position position="936"/>
    </location>
</feature>
<keyword evidence="3" id="KW-1185">Reference proteome</keyword>
<comment type="caution">
    <text evidence="2">The sequence shown here is derived from an EMBL/GenBank/DDBJ whole genome shotgun (WGS) entry which is preliminary data.</text>
</comment>
<protein>
    <recommendedName>
        <fullName evidence="4">RNA-directed RNA polymerase</fullName>
    </recommendedName>
</protein>
<feature type="compositionally biased region" description="Low complexity" evidence="1">
    <location>
        <begin position="253"/>
        <end position="280"/>
    </location>
</feature>
<feature type="region of interest" description="Disordered" evidence="1">
    <location>
        <begin position="136"/>
        <end position="306"/>
    </location>
</feature>
<feature type="compositionally biased region" description="Basic and acidic residues" evidence="1">
    <location>
        <begin position="174"/>
        <end position="212"/>
    </location>
</feature>
<evidence type="ECO:0008006" key="4">
    <source>
        <dbReference type="Google" id="ProtNLM"/>
    </source>
</evidence>
<name>A0ABN9VA00_9DINO</name>
<reference evidence="2" key="1">
    <citation type="submission" date="2023-10" db="EMBL/GenBank/DDBJ databases">
        <authorList>
            <person name="Chen Y."/>
            <person name="Shah S."/>
            <person name="Dougan E. K."/>
            <person name="Thang M."/>
            <person name="Chan C."/>
        </authorList>
    </citation>
    <scope>NUCLEOTIDE SEQUENCE [LARGE SCALE GENOMIC DNA]</scope>
</reference>
<evidence type="ECO:0000313" key="3">
    <source>
        <dbReference type="Proteomes" id="UP001189429"/>
    </source>
</evidence>
<gene>
    <name evidence="2" type="ORF">PCOR1329_LOCUS56046</name>
</gene>
<feature type="compositionally biased region" description="Basic residues" evidence="1">
    <location>
        <begin position="283"/>
        <end position="293"/>
    </location>
</feature>